<feature type="domain" description="Right handed beta helix" evidence="3">
    <location>
        <begin position="156"/>
        <end position="294"/>
    </location>
</feature>
<accession>A0A098ELF4</accession>
<dbReference type="STRING" id="1499687.BN1080_01021"/>
<sequence>MENAKWLRWMVVFLGIMGVSYLLYMNLNNSEGTEEPEDEKAVADKNGLVGDGIADDTAALQAAIDAVPPGGTLKLPAGTYKVSRNPALKAVTGYGESHFALEITQPLTIEMDEVTIQTETDGRYGIFWIHDTADVHLKGGSLIGDKFPHDAELTSNIAVLLHETQNSTIENTYTKNHSQGIHLHDADNNLIRNVTSEYNYGSGIINFSSNNNIIDSCTVRNSSDGHLSLYGVGENNTVVNCVVTEDRPDHTIEQGITVESEKNSRIENNTVNGFYYGIDIKNGAESNIITSNNVFDNEYNIAIRPGDGGENLLTPSHDIVITNNFATNPRGDSHFGIFVDIGEGHVITGNTVNKGNLIITDSDMFAKYEKQNFYVD</sequence>
<dbReference type="Proteomes" id="UP000043699">
    <property type="component" value="Unassembled WGS sequence"/>
</dbReference>
<dbReference type="NCBIfam" id="TIGR03804">
    <property type="entry name" value="para_beta_helix"/>
    <property type="match status" value="1"/>
</dbReference>
<feature type="transmembrane region" description="Helical" evidence="1">
    <location>
        <begin position="6"/>
        <end position="24"/>
    </location>
</feature>
<keyword evidence="1" id="KW-0472">Membrane</keyword>
<dbReference type="GO" id="GO:0016829">
    <property type="term" value="F:lyase activity"/>
    <property type="evidence" value="ECO:0007669"/>
    <property type="project" value="UniProtKB-KW"/>
</dbReference>
<name>A0A098ELF4_9BACL</name>
<dbReference type="InterPro" id="IPR024535">
    <property type="entry name" value="RHGA/B-epi-like_pectate_lyase"/>
</dbReference>
<keyword evidence="5" id="KW-1185">Reference proteome</keyword>
<reference evidence="4 5" key="1">
    <citation type="submission" date="2014-09" db="EMBL/GenBank/DDBJ databases">
        <authorList>
            <person name="Urmite Genomes Urmite Genomes"/>
        </authorList>
    </citation>
    <scope>NUCLEOTIDE SEQUENCE [LARGE SCALE GENOMIC DNA]</scope>
    <source>
        <strain evidence="4 5">ES2</strain>
    </source>
</reference>
<dbReference type="InterPro" id="IPR039448">
    <property type="entry name" value="Beta_helix"/>
</dbReference>
<dbReference type="InterPro" id="IPR006626">
    <property type="entry name" value="PbH1"/>
</dbReference>
<dbReference type="EMBL" id="CCXS01000001">
    <property type="protein sequence ID" value="CEG22101.1"/>
    <property type="molecule type" value="Genomic_DNA"/>
</dbReference>
<organism evidence="4 5">
    <name type="scientific">Planococcus massiliensis</name>
    <dbReference type="NCBI Taxonomy" id="1499687"/>
    <lineage>
        <taxon>Bacteria</taxon>
        <taxon>Bacillati</taxon>
        <taxon>Bacillota</taxon>
        <taxon>Bacilli</taxon>
        <taxon>Bacillales</taxon>
        <taxon>Caryophanaceae</taxon>
        <taxon>Planococcus</taxon>
    </lineage>
</organism>
<protein>
    <submittedName>
        <fullName evidence="4">Pectate lyase superfamily protein</fullName>
    </submittedName>
</protein>
<evidence type="ECO:0000259" key="2">
    <source>
        <dbReference type="Pfam" id="PF12708"/>
    </source>
</evidence>
<dbReference type="AlphaFoldDB" id="A0A098ELF4"/>
<dbReference type="Gene3D" id="2.160.20.10">
    <property type="entry name" value="Single-stranded right-handed beta-helix, Pectin lyase-like"/>
    <property type="match status" value="2"/>
</dbReference>
<dbReference type="RefSeq" id="WP_234398933.1">
    <property type="nucleotide sequence ID" value="NZ_CCXS01000001.1"/>
</dbReference>
<gene>
    <name evidence="4" type="ORF">BN1080_01021</name>
</gene>
<evidence type="ECO:0000313" key="5">
    <source>
        <dbReference type="Proteomes" id="UP000043699"/>
    </source>
</evidence>
<dbReference type="InterPro" id="IPR022441">
    <property type="entry name" value="Para_beta_helix_rpt-2"/>
</dbReference>
<dbReference type="InterPro" id="IPR012334">
    <property type="entry name" value="Pectin_lyas_fold"/>
</dbReference>
<dbReference type="Pfam" id="PF12708">
    <property type="entry name" value="Pect-lyase_RHGA_epim"/>
    <property type="match status" value="1"/>
</dbReference>
<feature type="domain" description="Rhamnogalacturonase A/B/Epimerase-like pectate lyase" evidence="2">
    <location>
        <begin position="46"/>
        <end position="85"/>
    </location>
</feature>
<evidence type="ECO:0000256" key="1">
    <source>
        <dbReference type="SAM" id="Phobius"/>
    </source>
</evidence>
<dbReference type="InterPro" id="IPR011050">
    <property type="entry name" value="Pectin_lyase_fold/virulence"/>
</dbReference>
<dbReference type="SUPFAM" id="SSF51126">
    <property type="entry name" value="Pectin lyase-like"/>
    <property type="match status" value="1"/>
</dbReference>
<keyword evidence="1" id="KW-0812">Transmembrane</keyword>
<dbReference type="Pfam" id="PF13229">
    <property type="entry name" value="Beta_helix"/>
    <property type="match status" value="1"/>
</dbReference>
<proteinExistence type="predicted"/>
<dbReference type="SMART" id="SM00710">
    <property type="entry name" value="PbH1"/>
    <property type="match status" value="6"/>
</dbReference>
<keyword evidence="4" id="KW-0456">Lyase</keyword>
<keyword evidence="1" id="KW-1133">Transmembrane helix</keyword>
<evidence type="ECO:0000259" key="3">
    <source>
        <dbReference type="Pfam" id="PF13229"/>
    </source>
</evidence>
<evidence type="ECO:0000313" key="4">
    <source>
        <dbReference type="EMBL" id="CEG22101.1"/>
    </source>
</evidence>